<dbReference type="RefSeq" id="WP_015150777.1">
    <property type="nucleotide sequence ID" value="NC_019693.1"/>
</dbReference>
<feature type="domain" description="Bacteriophage T5 Orf172 DNA-binding" evidence="2">
    <location>
        <begin position="336"/>
        <end position="419"/>
    </location>
</feature>
<keyword evidence="4" id="KW-1185">Reference proteome</keyword>
<reference evidence="3 4" key="1">
    <citation type="submission" date="2012-06" db="EMBL/GenBank/DDBJ databases">
        <title>Finished chromosome of genome of Oscillatoria acuminata PCC 6304.</title>
        <authorList>
            <consortium name="US DOE Joint Genome Institute"/>
            <person name="Gugger M."/>
            <person name="Coursin T."/>
            <person name="Rippka R."/>
            <person name="Tandeau De Marsac N."/>
            <person name="Huntemann M."/>
            <person name="Wei C.-L."/>
            <person name="Han J."/>
            <person name="Detter J.C."/>
            <person name="Han C."/>
            <person name="Tapia R."/>
            <person name="Davenport K."/>
            <person name="Daligault H."/>
            <person name="Erkkila T."/>
            <person name="Gu W."/>
            <person name="Munk A.C.C."/>
            <person name="Teshima H."/>
            <person name="Xu Y."/>
            <person name="Chain P."/>
            <person name="Chen A."/>
            <person name="Krypides N."/>
            <person name="Mavromatis K."/>
            <person name="Markowitz V."/>
            <person name="Szeto E."/>
            <person name="Ivanova N."/>
            <person name="Mikhailova N."/>
            <person name="Ovchinnikova G."/>
            <person name="Pagani I."/>
            <person name="Pati A."/>
            <person name="Goodwin L."/>
            <person name="Peters L."/>
            <person name="Pitluck S."/>
            <person name="Woyke T."/>
            <person name="Kerfeld C."/>
        </authorList>
    </citation>
    <scope>NUCLEOTIDE SEQUENCE [LARGE SCALE GENOMIC DNA]</scope>
    <source>
        <strain evidence="3 4">PCC 6304</strain>
    </source>
</reference>
<organism evidence="3 4">
    <name type="scientific">Oscillatoria acuminata PCC 6304</name>
    <dbReference type="NCBI Taxonomy" id="56110"/>
    <lineage>
        <taxon>Bacteria</taxon>
        <taxon>Bacillati</taxon>
        <taxon>Cyanobacteriota</taxon>
        <taxon>Cyanophyceae</taxon>
        <taxon>Oscillatoriophycideae</taxon>
        <taxon>Oscillatoriales</taxon>
        <taxon>Oscillatoriaceae</taxon>
        <taxon>Oscillatoria</taxon>
    </lineage>
</organism>
<dbReference type="SMART" id="SM00974">
    <property type="entry name" value="T5orf172"/>
    <property type="match status" value="1"/>
</dbReference>
<dbReference type="HOGENOM" id="CLU_024787_2_1_3"/>
<dbReference type="InterPro" id="IPR025280">
    <property type="entry name" value="SNIPE"/>
</dbReference>
<dbReference type="InterPro" id="IPR018306">
    <property type="entry name" value="Phage_T5_Orf172_DNA-bd"/>
</dbReference>
<sequence>MIYLIVSAIIAGLSYALVSINNKFKQLQQKNKVNQQLLQEADLKYGGLISTEQLKLELESEINSLNEKLRNLHKEAEQQEYSLALKLSGLKQDLEELEEKSFLESFGFYESKYNFADSSQFQQKLNQIQALQKQMLKAKTAAICHAAWQVEGSVKKGQKMTNDFLTLVLRAFNGECDAAISKIKYNNVQTMENRVRKSYEKINKLSETTHCEITPGYLDLKLQELWLTYEYQEQKYQEQEEQRLIREQMREEEKAKREQEKIKQEAEREENRYQKALDKARQEIESSTGQTYEKLQTKIQELQEKLAKASQNKERAISQAQLTKTGHVYIISNIGSFGEDIYKIGLTRRLEPVERVQELSNASVPFPFDIHAMIYSENAPELEVNLHKYFDNRRVNKANSRKEFFRVSLEDIVEAVKNIDNELNISKSEIKFTKVAEAAEYRKTLAYERKKGD</sequence>
<protein>
    <submittedName>
        <fullName evidence="3">T5orf172 domain-containing protein</fullName>
    </submittedName>
</protein>
<dbReference type="Pfam" id="PF13455">
    <property type="entry name" value="MUG113"/>
    <property type="match status" value="1"/>
</dbReference>
<evidence type="ECO:0000313" key="4">
    <source>
        <dbReference type="Proteomes" id="UP000010367"/>
    </source>
</evidence>
<feature type="coiled-coil region" evidence="1">
    <location>
        <begin position="20"/>
        <end position="82"/>
    </location>
</feature>
<dbReference type="Proteomes" id="UP000010367">
    <property type="component" value="Chromosome"/>
</dbReference>
<dbReference type="PATRIC" id="fig|56110.3.peg.5643"/>
<dbReference type="AlphaFoldDB" id="K9TP15"/>
<dbReference type="Pfam" id="PF13250">
    <property type="entry name" value="SNIPE"/>
    <property type="match status" value="1"/>
</dbReference>
<feature type="coiled-coil region" evidence="1">
    <location>
        <begin position="238"/>
        <end position="319"/>
    </location>
</feature>
<dbReference type="InParanoid" id="K9TP15"/>
<dbReference type="STRING" id="56110.Oscil6304_4645"/>
<dbReference type="OrthoDB" id="9811665at2"/>
<dbReference type="KEGG" id="oac:Oscil6304_4645"/>
<dbReference type="EMBL" id="CP003607">
    <property type="protein sequence ID" value="AFY84158.1"/>
    <property type="molecule type" value="Genomic_DNA"/>
</dbReference>
<evidence type="ECO:0000259" key="2">
    <source>
        <dbReference type="SMART" id="SM00974"/>
    </source>
</evidence>
<keyword evidence="1" id="KW-0175">Coiled coil</keyword>
<proteinExistence type="predicted"/>
<dbReference type="eggNOG" id="COG3064">
    <property type="taxonomic scope" value="Bacteria"/>
</dbReference>
<evidence type="ECO:0000313" key="3">
    <source>
        <dbReference type="EMBL" id="AFY84158.1"/>
    </source>
</evidence>
<accession>K9TP15</accession>
<evidence type="ECO:0000256" key="1">
    <source>
        <dbReference type="SAM" id="Coils"/>
    </source>
</evidence>
<gene>
    <name evidence="3" type="ORF">Oscil6304_4645</name>
</gene>
<name>K9TP15_9CYAN</name>